<protein>
    <submittedName>
        <fullName evidence="1">Uncharacterized protein</fullName>
    </submittedName>
</protein>
<keyword evidence="2" id="KW-1185">Reference proteome</keyword>
<accession>A0ABQ5HM64</accession>
<name>A0ABQ5HM64_9ASTR</name>
<dbReference type="Proteomes" id="UP001151760">
    <property type="component" value="Unassembled WGS sequence"/>
</dbReference>
<comment type="caution">
    <text evidence="1">The sequence shown here is derived from an EMBL/GenBank/DDBJ whole genome shotgun (WGS) entry which is preliminary data.</text>
</comment>
<sequence>MEVDLNSASGIFDITCWDIFGRLGNTEGGGKSGGEIEWEVKGERGGGGRGYDKRGGGVGAGVCGSRIDGKLGTWIGKGSKGWVEVVGTGGEGGRGGTGIKGPQAGWKMGEAEGGVGVEEWREGQMRGEEGGGGRWRGWGRGVGAEGGGGNEELQGRGWALSGYWLGVPT</sequence>
<evidence type="ECO:0000313" key="1">
    <source>
        <dbReference type="EMBL" id="GJT88335.1"/>
    </source>
</evidence>
<reference evidence="1" key="1">
    <citation type="journal article" date="2022" name="Int. J. Mol. Sci.">
        <title>Draft Genome of Tanacetum Coccineum: Genomic Comparison of Closely Related Tanacetum-Family Plants.</title>
        <authorList>
            <person name="Yamashiro T."/>
            <person name="Shiraishi A."/>
            <person name="Nakayama K."/>
            <person name="Satake H."/>
        </authorList>
    </citation>
    <scope>NUCLEOTIDE SEQUENCE</scope>
</reference>
<evidence type="ECO:0000313" key="2">
    <source>
        <dbReference type="Proteomes" id="UP001151760"/>
    </source>
</evidence>
<reference evidence="1" key="2">
    <citation type="submission" date="2022-01" db="EMBL/GenBank/DDBJ databases">
        <authorList>
            <person name="Yamashiro T."/>
            <person name="Shiraishi A."/>
            <person name="Satake H."/>
            <person name="Nakayama K."/>
        </authorList>
    </citation>
    <scope>NUCLEOTIDE SEQUENCE</scope>
</reference>
<organism evidence="1 2">
    <name type="scientific">Tanacetum coccineum</name>
    <dbReference type="NCBI Taxonomy" id="301880"/>
    <lineage>
        <taxon>Eukaryota</taxon>
        <taxon>Viridiplantae</taxon>
        <taxon>Streptophyta</taxon>
        <taxon>Embryophyta</taxon>
        <taxon>Tracheophyta</taxon>
        <taxon>Spermatophyta</taxon>
        <taxon>Magnoliopsida</taxon>
        <taxon>eudicotyledons</taxon>
        <taxon>Gunneridae</taxon>
        <taxon>Pentapetalae</taxon>
        <taxon>asterids</taxon>
        <taxon>campanulids</taxon>
        <taxon>Asterales</taxon>
        <taxon>Asteraceae</taxon>
        <taxon>Asteroideae</taxon>
        <taxon>Anthemideae</taxon>
        <taxon>Anthemidinae</taxon>
        <taxon>Tanacetum</taxon>
    </lineage>
</organism>
<gene>
    <name evidence="1" type="ORF">Tco_1070052</name>
</gene>
<dbReference type="EMBL" id="BQNB010019721">
    <property type="protein sequence ID" value="GJT88335.1"/>
    <property type="molecule type" value="Genomic_DNA"/>
</dbReference>
<proteinExistence type="predicted"/>